<dbReference type="EMBL" id="JALJXV010000002">
    <property type="protein sequence ID" value="MCP1674093.1"/>
    <property type="molecule type" value="Genomic_DNA"/>
</dbReference>
<keyword evidence="3 8" id="KW-0472">Membrane</keyword>
<evidence type="ECO:0000313" key="11">
    <source>
        <dbReference type="EMBL" id="MCP1674093.1"/>
    </source>
</evidence>
<evidence type="ECO:0000313" key="12">
    <source>
        <dbReference type="Proteomes" id="UP001205843"/>
    </source>
</evidence>
<dbReference type="CDD" id="cd07185">
    <property type="entry name" value="OmpA_C-like"/>
    <property type="match status" value="1"/>
</dbReference>
<evidence type="ECO:0000256" key="5">
    <source>
        <dbReference type="ARBA" id="ARBA00023237"/>
    </source>
</evidence>
<feature type="domain" description="OmpA-like" evidence="10">
    <location>
        <begin position="74"/>
        <end position="191"/>
    </location>
</feature>
<feature type="chain" id="PRO_5041911557" description="Peptidoglycan-associated lipoprotein" evidence="9">
    <location>
        <begin position="24"/>
        <end position="191"/>
    </location>
</feature>
<keyword evidence="6 8" id="KW-0449">Lipoprotein</keyword>
<gene>
    <name evidence="8" type="primary">pal</name>
    <name evidence="11" type="ORF">J2T57_001192</name>
</gene>
<dbReference type="InterPro" id="IPR039001">
    <property type="entry name" value="Pal"/>
</dbReference>
<evidence type="ECO:0000256" key="2">
    <source>
        <dbReference type="ARBA" id="ARBA00022729"/>
    </source>
</evidence>
<dbReference type="PROSITE" id="PS51257">
    <property type="entry name" value="PROKAR_LIPOPROTEIN"/>
    <property type="match status" value="1"/>
</dbReference>
<keyword evidence="1 8" id="KW-0132">Cell division</keyword>
<dbReference type="InterPro" id="IPR006665">
    <property type="entry name" value="OmpA-like"/>
</dbReference>
<dbReference type="GO" id="GO:0009279">
    <property type="term" value="C:cell outer membrane"/>
    <property type="evidence" value="ECO:0007669"/>
    <property type="project" value="UniProtKB-SubCell"/>
</dbReference>
<dbReference type="InterPro" id="IPR050330">
    <property type="entry name" value="Bact_OuterMem_StrucFunc"/>
</dbReference>
<dbReference type="Proteomes" id="UP001205843">
    <property type="component" value="Unassembled WGS sequence"/>
</dbReference>
<evidence type="ECO:0000256" key="9">
    <source>
        <dbReference type="SAM" id="SignalP"/>
    </source>
</evidence>
<evidence type="ECO:0000256" key="8">
    <source>
        <dbReference type="HAMAP-Rule" id="MF_02204"/>
    </source>
</evidence>
<evidence type="ECO:0000256" key="4">
    <source>
        <dbReference type="ARBA" id="ARBA00023139"/>
    </source>
</evidence>
<evidence type="ECO:0000256" key="1">
    <source>
        <dbReference type="ARBA" id="ARBA00022618"/>
    </source>
</evidence>
<name>A0AAE3G2R9_9GAMM</name>
<sequence>MKNTGTTRWIMIGMLALFLTACATLDDETRVEDRPDSDLTEEEMAAIDRERAAAARAAEGRRSLDGEALDELLDDPDSPIGRRTIYFEFDSSDIREQDLEIVEAHARFLADHPDQRIILEGHTDERGSAEYNLALGERRAQSVKRAMVLSGASEDQIRVISYGEEKPADLGSNEEAWSANRRAELVYRDVF</sequence>
<comment type="subcellular location">
    <subcellularLocation>
        <location evidence="8">Cell outer membrane</location>
        <topology evidence="8">Lipid-anchor</topology>
    </subcellularLocation>
</comment>
<evidence type="ECO:0000256" key="3">
    <source>
        <dbReference type="ARBA" id="ARBA00023136"/>
    </source>
</evidence>
<dbReference type="PANTHER" id="PTHR30329">
    <property type="entry name" value="STATOR ELEMENT OF FLAGELLAR MOTOR COMPLEX"/>
    <property type="match status" value="1"/>
</dbReference>
<evidence type="ECO:0000259" key="10">
    <source>
        <dbReference type="PROSITE" id="PS51123"/>
    </source>
</evidence>
<dbReference type="SUPFAM" id="SSF103088">
    <property type="entry name" value="OmpA-like"/>
    <property type="match status" value="1"/>
</dbReference>
<dbReference type="AlphaFoldDB" id="A0AAE3G2R9"/>
<comment type="function">
    <text evidence="8">Part of the Tol-Pal system, which plays a role in outer membrane invagination during cell division and is important for maintaining outer membrane integrity.</text>
</comment>
<keyword evidence="2 8" id="KW-0732">Signal</keyword>
<keyword evidence="4 8" id="KW-0564">Palmitate</keyword>
<protein>
    <recommendedName>
        <fullName evidence="8">Peptidoglycan-associated lipoprotein</fullName>
        <shortName evidence="8">PAL</shortName>
    </recommendedName>
</protein>
<keyword evidence="12" id="KW-1185">Reference proteome</keyword>
<dbReference type="NCBIfam" id="TIGR02802">
    <property type="entry name" value="Pal_lipo"/>
    <property type="match status" value="1"/>
</dbReference>
<dbReference type="Gene3D" id="3.30.1330.60">
    <property type="entry name" value="OmpA-like domain"/>
    <property type="match status" value="1"/>
</dbReference>
<comment type="caution">
    <text evidence="11">The sequence shown here is derived from an EMBL/GenBank/DDBJ whole genome shotgun (WGS) entry which is preliminary data.</text>
</comment>
<evidence type="ECO:0000256" key="7">
    <source>
        <dbReference type="ARBA" id="ARBA00023306"/>
    </source>
</evidence>
<dbReference type="PANTHER" id="PTHR30329:SF21">
    <property type="entry name" value="LIPOPROTEIN YIAD-RELATED"/>
    <property type="match status" value="1"/>
</dbReference>
<keyword evidence="5 8" id="KW-0998">Cell outer membrane</keyword>
<feature type="signal peptide" evidence="9">
    <location>
        <begin position="1"/>
        <end position="23"/>
    </location>
</feature>
<comment type="similarity">
    <text evidence="8">Belongs to the Pal lipoprotein family.</text>
</comment>
<dbReference type="PRINTS" id="PR01021">
    <property type="entry name" value="OMPADOMAIN"/>
</dbReference>
<comment type="subunit">
    <text evidence="8">The Tol-Pal system is composed of five core proteins: the inner membrane proteins TolA, TolQ and TolR, the periplasmic protein TolB and the outer membrane protein Pal. They form a network linking the inner and outer membranes and the peptidoglycan layer.</text>
</comment>
<dbReference type="RefSeq" id="WP_253475666.1">
    <property type="nucleotide sequence ID" value="NZ_JALJXV010000002.1"/>
</dbReference>
<evidence type="ECO:0000256" key="6">
    <source>
        <dbReference type="ARBA" id="ARBA00023288"/>
    </source>
</evidence>
<dbReference type="HAMAP" id="MF_02204">
    <property type="entry name" value="Pal"/>
    <property type="match status" value="1"/>
</dbReference>
<organism evidence="11 12">
    <name type="scientific">Natronocella acetinitrilica</name>
    <dbReference type="NCBI Taxonomy" id="414046"/>
    <lineage>
        <taxon>Bacteria</taxon>
        <taxon>Pseudomonadati</taxon>
        <taxon>Pseudomonadota</taxon>
        <taxon>Gammaproteobacteria</taxon>
        <taxon>Chromatiales</taxon>
        <taxon>Ectothiorhodospiraceae</taxon>
        <taxon>Natronocella</taxon>
    </lineage>
</organism>
<dbReference type="InterPro" id="IPR006664">
    <property type="entry name" value="OMP_bac"/>
</dbReference>
<reference evidence="11" key="1">
    <citation type="submission" date="2022-03" db="EMBL/GenBank/DDBJ databases">
        <title>Genomic Encyclopedia of Type Strains, Phase III (KMG-III): the genomes of soil and plant-associated and newly described type strains.</title>
        <authorList>
            <person name="Whitman W."/>
        </authorList>
    </citation>
    <scope>NUCLEOTIDE SEQUENCE</scope>
    <source>
        <strain evidence="11">ANL 6-2</strain>
    </source>
</reference>
<proteinExistence type="inferred from homology"/>
<dbReference type="Pfam" id="PF00691">
    <property type="entry name" value="OmpA"/>
    <property type="match status" value="1"/>
</dbReference>
<accession>A0AAE3G2R9</accession>
<dbReference type="PROSITE" id="PS51123">
    <property type="entry name" value="OMPA_2"/>
    <property type="match status" value="1"/>
</dbReference>
<keyword evidence="7 8" id="KW-0131">Cell cycle</keyword>
<dbReference type="GO" id="GO:0051301">
    <property type="term" value="P:cell division"/>
    <property type="evidence" value="ECO:0007669"/>
    <property type="project" value="UniProtKB-UniRule"/>
</dbReference>
<dbReference type="InterPro" id="IPR036737">
    <property type="entry name" value="OmpA-like_sf"/>
</dbReference>
<dbReference type="InterPro" id="IPR014169">
    <property type="entry name" value="Pal_lipo_C"/>
</dbReference>